<evidence type="ECO:0000313" key="10">
    <source>
        <dbReference type="Proteomes" id="UP001589755"/>
    </source>
</evidence>
<organism evidence="9 10">
    <name type="scientific">Chelativorans intermedius</name>
    <dbReference type="NCBI Taxonomy" id="515947"/>
    <lineage>
        <taxon>Bacteria</taxon>
        <taxon>Pseudomonadati</taxon>
        <taxon>Pseudomonadota</taxon>
        <taxon>Alphaproteobacteria</taxon>
        <taxon>Hyphomicrobiales</taxon>
        <taxon>Phyllobacteriaceae</taxon>
        <taxon>Chelativorans</taxon>
    </lineage>
</organism>
<feature type="domain" description="Multidrug resistance protein MdtA-like beta-barrel" evidence="7">
    <location>
        <begin position="226"/>
        <end position="314"/>
    </location>
</feature>
<name>A0ABV6D5T8_9HYPH</name>
<dbReference type="Proteomes" id="UP001589755">
    <property type="component" value="Unassembled WGS sequence"/>
</dbReference>
<dbReference type="SUPFAM" id="SSF111369">
    <property type="entry name" value="HlyD-like secretion proteins"/>
    <property type="match status" value="1"/>
</dbReference>
<feature type="domain" description="Multidrug resistance protein MdtA-like barrel-sandwich hybrid" evidence="6">
    <location>
        <begin position="67"/>
        <end position="213"/>
    </location>
</feature>
<comment type="caution">
    <text evidence="9">The sequence shown here is derived from an EMBL/GenBank/DDBJ whole genome shotgun (WGS) entry which is preliminary data.</text>
</comment>
<feature type="domain" description="Multidrug resistance protein MdtA-like alpha-helical hairpin" evidence="5">
    <location>
        <begin position="114"/>
        <end position="190"/>
    </location>
</feature>
<evidence type="ECO:0000259" key="5">
    <source>
        <dbReference type="Pfam" id="PF25876"/>
    </source>
</evidence>
<dbReference type="Pfam" id="PF25876">
    <property type="entry name" value="HH_MFP_RND"/>
    <property type="match status" value="1"/>
</dbReference>
<evidence type="ECO:0000313" key="9">
    <source>
        <dbReference type="EMBL" id="MFC0208010.1"/>
    </source>
</evidence>
<comment type="subcellular location">
    <subcellularLocation>
        <location evidence="1">Cell envelope</location>
    </subcellularLocation>
</comment>
<keyword evidence="3" id="KW-0175">Coiled coil</keyword>
<dbReference type="InterPro" id="IPR058626">
    <property type="entry name" value="MdtA-like_b-barrel"/>
</dbReference>
<gene>
    <name evidence="9" type="ORF">ACFFJ2_06300</name>
</gene>
<feature type="signal peptide" evidence="4">
    <location>
        <begin position="1"/>
        <end position="29"/>
    </location>
</feature>
<dbReference type="PANTHER" id="PTHR30158">
    <property type="entry name" value="ACRA/E-RELATED COMPONENT OF DRUG EFFLUX TRANSPORTER"/>
    <property type="match status" value="1"/>
</dbReference>
<dbReference type="RefSeq" id="WP_261519148.1">
    <property type="nucleotide sequence ID" value="NZ_JBHLXD010000008.1"/>
</dbReference>
<dbReference type="Gene3D" id="2.40.420.20">
    <property type="match status" value="1"/>
</dbReference>
<dbReference type="InterPro" id="IPR006143">
    <property type="entry name" value="RND_pump_MFP"/>
</dbReference>
<reference evidence="9 10" key="1">
    <citation type="submission" date="2024-09" db="EMBL/GenBank/DDBJ databases">
        <authorList>
            <person name="Sun Q."/>
            <person name="Mori K."/>
        </authorList>
    </citation>
    <scope>NUCLEOTIDE SEQUENCE [LARGE SCALE GENOMIC DNA]</scope>
    <source>
        <strain evidence="9 10">CCM 8543</strain>
    </source>
</reference>
<dbReference type="Pfam" id="PF25944">
    <property type="entry name" value="Beta-barrel_RND"/>
    <property type="match status" value="1"/>
</dbReference>
<evidence type="ECO:0000256" key="4">
    <source>
        <dbReference type="SAM" id="SignalP"/>
    </source>
</evidence>
<evidence type="ECO:0000259" key="6">
    <source>
        <dbReference type="Pfam" id="PF25917"/>
    </source>
</evidence>
<dbReference type="Pfam" id="PF25917">
    <property type="entry name" value="BSH_RND"/>
    <property type="match status" value="1"/>
</dbReference>
<evidence type="ECO:0000256" key="2">
    <source>
        <dbReference type="ARBA" id="ARBA00009477"/>
    </source>
</evidence>
<dbReference type="Gene3D" id="2.40.30.170">
    <property type="match status" value="1"/>
</dbReference>
<feature type="chain" id="PRO_5045612296" evidence="4">
    <location>
        <begin position="30"/>
        <end position="395"/>
    </location>
</feature>
<dbReference type="InterPro" id="IPR058625">
    <property type="entry name" value="MdtA-like_BSH"/>
</dbReference>
<evidence type="ECO:0000259" key="7">
    <source>
        <dbReference type="Pfam" id="PF25944"/>
    </source>
</evidence>
<feature type="domain" description="Multidrug resistance protein MdtA-like C-terminal permuted SH3" evidence="8">
    <location>
        <begin position="321"/>
        <end position="379"/>
    </location>
</feature>
<protein>
    <submittedName>
        <fullName evidence="9">Efflux RND transporter periplasmic adaptor subunit</fullName>
    </submittedName>
</protein>
<dbReference type="Pfam" id="PF25967">
    <property type="entry name" value="RND-MFP_C"/>
    <property type="match status" value="1"/>
</dbReference>
<dbReference type="InterPro" id="IPR058627">
    <property type="entry name" value="MdtA-like_C"/>
</dbReference>
<keyword evidence="4" id="KW-0732">Signal</keyword>
<dbReference type="Gene3D" id="1.10.287.470">
    <property type="entry name" value="Helix hairpin bin"/>
    <property type="match status" value="1"/>
</dbReference>
<sequence>MGCSCFRRCGPYALALALGLSALPAPASAQQSGSGDAPPPAVIVAPVKAQDLSRSMDFIGRIEAIQQVDLRARVEGFLESINFSEGSSVSRGQVLFEIEKGPYEATLAGAEAALSSGQAALAGAEAALIQAQQEVDRQTVLVERGTVAQSVLDTAIARRDEAKANVEAAKAQIAAAQAQLQAARLNLSYTSITSPIDGRIGRTNVTVGNLVNPQSGVLATVVQTDPVRAVFSVSERDYVTLAEKNKDGADISSDDFALTLQLPDGNAYEHPGRITFVDNRVDPRTGTIAVFADFANPDEILVPGQFVTVTVEIGQPQHLPVVPAAAILQDKDGPYVLVLDQENRVQIRRVQTSQQTAGAVAVSTGLTEGEVIVVDGLQRVHPGQIVAPQQAPSES</sequence>
<evidence type="ECO:0000256" key="1">
    <source>
        <dbReference type="ARBA" id="ARBA00004196"/>
    </source>
</evidence>
<evidence type="ECO:0000259" key="8">
    <source>
        <dbReference type="Pfam" id="PF25967"/>
    </source>
</evidence>
<proteinExistence type="inferred from homology"/>
<dbReference type="Gene3D" id="2.40.50.100">
    <property type="match status" value="1"/>
</dbReference>
<feature type="coiled-coil region" evidence="3">
    <location>
        <begin position="152"/>
        <end position="186"/>
    </location>
</feature>
<accession>A0ABV6D5T8</accession>
<dbReference type="InterPro" id="IPR058624">
    <property type="entry name" value="MdtA-like_HH"/>
</dbReference>
<dbReference type="EMBL" id="JBHLXD010000008">
    <property type="protein sequence ID" value="MFC0208010.1"/>
    <property type="molecule type" value="Genomic_DNA"/>
</dbReference>
<evidence type="ECO:0000256" key="3">
    <source>
        <dbReference type="SAM" id="Coils"/>
    </source>
</evidence>
<dbReference type="NCBIfam" id="TIGR01730">
    <property type="entry name" value="RND_mfp"/>
    <property type="match status" value="1"/>
</dbReference>
<keyword evidence="10" id="KW-1185">Reference proteome</keyword>
<comment type="similarity">
    <text evidence="2">Belongs to the membrane fusion protein (MFP) (TC 8.A.1) family.</text>
</comment>